<dbReference type="AlphaFoldDB" id="A0ABD5WII1"/>
<reference evidence="14 15" key="1">
    <citation type="journal article" date="2019" name="Int. J. Syst. Evol. Microbiol.">
        <title>The Global Catalogue of Microorganisms (GCM) 10K type strain sequencing project: providing services to taxonomists for standard genome sequencing and annotation.</title>
        <authorList>
            <consortium name="The Broad Institute Genomics Platform"/>
            <consortium name="The Broad Institute Genome Sequencing Center for Infectious Disease"/>
            <person name="Wu L."/>
            <person name="Ma J."/>
        </authorList>
    </citation>
    <scope>NUCLEOTIDE SEQUENCE [LARGE SCALE GENOMIC DNA]</scope>
    <source>
        <strain evidence="14 15">DT72</strain>
    </source>
</reference>
<proteinExistence type="predicted"/>
<evidence type="ECO:0000256" key="2">
    <source>
        <dbReference type="ARBA" id="ARBA00022448"/>
    </source>
</evidence>
<dbReference type="PANTHER" id="PTHR11537:SF254">
    <property type="entry name" value="POTASSIUM VOLTAGE-GATED CHANNEL PROTEIN SHAB"/>
    <property type="match status" value="1"/>
</dbReference>
<feature type="domain" description="Ion transport" evidence="13">
    <location>
        <begin position="23"/>
        <end position="243"/>
    </location>
</feature>
<evidence type="ECO:0000256" key="11">
    <source>
        <dbReference type="ARBA" id="ARBA00023303"/>
    </source>
</evidence>
<dbReference type="EMBL" id="JBHSZH010000001">
    <property type="protein sequence ID" value="MFC7078999.1"/>
    <property type="molecule type" value="Genomic_DNA"/>
</dbReference>
<comment type="caution">
    <text evidence="14">The sequence shown here is derived from an EMBL/GenBank/DDBJ whole genome shotgun (WGS) entry which is preliminary data.</text>
</comment>
<keyword evidence="8 12" id="KW-1133">Transmembrane helix</keyword>
<dbReference type="PRINTS" id="PR00169">
    <property type="entry name" value="KCHANNEL"/>
</dbReference>
<evidence type="ECO:0000256" key="12">
    <source>
        <dbReference type="SAM" id="Phobius"/>
    </source>
</evidence>
<dbReference type="InterPro" id="IPR005821">
    <property type="entry name" value="Ion_trans_dom"/>
</dbReference>
<evidence type="ECO:0000256" key="4">
    <source>
        <dbReference type="ARBA" id="ARBA00022692"/>
    </source>
</evidence>
<evidence type="ECO:0000256" key="10">
    <source>
        <dbReference type="ARBA" id="ARBA00023136"/>
    </source>
</evidence>
<dbReference type="Proteomes" id="UP001596407">
    <property type="component" value="Unassembled WGS sequence"/>
</dbReference>
<gene>
    <name evidence="14" type="ORF">ACFQJ6_01500</name>
</gene>
<evidence type="ECO:0000313" key="14">
    <source>
        <dbReference type="EMBL" id="MFC7078999.1"/>
    </source>
</evidence>
<dbReference type="GO" id="GO:0005267">
    <property type="term" value="F:potassium channel activity"/>
    <property type="evidence" value="ECO:0007669"/>
    <property type="project" value="UniProtKB-KW"/>
</dbReference>
<dbReference type="RefSeq" id="WP_276282321.1">
    <property type="nucleotide sequence ID" value="NZ_CP119810.1"/>
</dbReference>
<evidence type="ECO:0000256" key="8">
    <source>
        <dbReference type="ARBA" id="ARBA00022989"/>
    </source>
</evidence>
<keyword evidence="11" id="KW-0407">Ion channel</keyword>
<organism evidence="14 15">
    <name type="scientific">Halorussus caseinilyticus</name>
    <dbReference type="NCBI Taxonomy" id="3034025"/>
    <lineage>
        <taxon>Archaea</taxon>
        <taxon>Methanobacteriati</taxon>
        <taxon>Methanobacteriota</taxon>
        <taxon>Stenosarchaea group</taxon>
        <taxon>Halobacteria</taxon>
        <taxon>Halobacteriales</taxon>
        <taxon>Haladaptataceae</taxon>
        <taxon>Halorussus</taxon>
    </lineage>
</organism>
<dbReference type="Gene3D" id="1.10.287.70">
    <property type="match status" value="1"/>
</dbReference>
<evidence type="ECO:0000259" key="13">
    <source>
        <dbReference type="Pfam" id="PF00520"/>
    </source>
</evidence>
<dbReference type="Pfam" id="PF00520">
    <property type="entry name" value="Ion_trans"/>
    <property type="match status" value="1"/>
</dbReference>
<accession>A0ABD5WII1</accession>
<keyword evidence="7" id="KW-0630">Potassium</keyword>
<evidence type="ECO:0000256" key="6">
    <source>
        <dbReference type="ARBA" id="ARBA00022882"/>
    </source>
</evidence>
<dbReference type="PANTHER" id="PTHR11537">
    <property type="entry name" value="VOLTAGE-GATED POTASSIUM CHANNEL"/>
    <property type="match status" value="1"/>
</dbReference>
<keyword evidence="6" id="KW-0851">Voltage-gated channel</keyword>
<sequence>MTGDSKRRVAVLLDSSGESSASRATNAFVGALILLNVVAVVLETIDPVYARYRTVFRLFELLSIVVFVVEFALRFWASTARPGYEGPVLGRLRFLVNPYAVADLLAILPFVLGVAALDLRFIRVVRAFWFLRLFRESAVWQSRQRFVRVVRARRADLSIAVMLAVLVFFVSSGLLYYAERPAGTFASIPDAMWWAVITLTTVGYGDVVPVTLLGRLFAGLTALGGIGLFALPASILAAGYEDVSEPTRSADADAECPNCGYRLDDSE</sequence>
<evidence type="ECO:0000256" key="1">
    <source>
        <dbReference type="ARBA" id="ARBA00004141"/>
    </source>
</evidence>
<feature type="transmembrane region" description="Helical" evidence="12">
    <location>
        <begin position="20"/>
        <end position="42"/>
    </location>
</feature>
<feature type="transmembrane region" description="Helical" evidence="12">
    <location>
        <begin position="191"/>
        <end position="213"/>
    </location>
</feature>
<dbReference type="GO" id="GO:0034702">
    <property type="term" value="C:monoatomic ion channel complex"/>
    <property type="evidence" value="ECO:0007669"/>
    <property type="project" value="UniProtKB-KW"/>
</dbReference>
<dbReference type="SUPFAM" id="SSF81324">
    <property type="entry name" value="Voltage-gated potassium channels"/>
    <property type="match status" value="1"/>
</dbReference>
<evidence type="ECO:0000313" key="15">
    <source>
        <dbReference type="Proteomes" id="UP001596407"/>
    </source>
</evidence>
<dbReference type="GeneID" id="79305448"/>
<feature type="transmembrane region" description="Helical" evidence="12">
    <location>
        <begin position="220"/>
        <end position="240"/>
    </location>
</feature>
<name>A0ABD5WII1_9EURY</name>
<dbReference type="InterPro" id="IPR027359">
    <property type="entry name" value="Volt_channel_dom_sf"/>
</dbReference>
<evidence type="ECO:0000256" key="5">
    <source>
        <dbReference type="ARBA" id="ARBA00022826"/>
    </source>
</evidence>
<evidence type="ECO:0000256" key="7">
    <source>
        <dbReference type="ARBA" id="ARBA00022958"/>
    </source>
</evidence>
<evidence type="ECO:0000256" key="9">
    <source>
        <dbReference type="ARBA" id="ARBA00023065"/>
    </source>
</evidence>
<keyword evidence="5" id="KW-0631">Potassium channel</keyword>
<feature type="transmembrane region" description="Helical" evidence="12">
    <location>
        <begin position="54"/>
        <end position="76"/>
    </location>
</feature>
<feature type="transmembrane region" description="Helical" evidence="12">
    <location>
        <begin position="96"/>
        <end position="117"/>
    </location>
</feature>
<keyword evidence="2" id="KW-0813">Transport</keyword>
<keyword evidence="15" id="KW-1185">Reference proteome</keyword>
<keyword evidence="9" id="KW-0406">Ion transport</keyword>
<dbReference type="Gene3D" id="1.20.120.350">
    <property type="entry name" value="Voltage-gated potassium channels. Chain C"/>
    <property type="match status" value="1"/>
</dbReference>
<keyword evidence="10 12" id="KW-0472">Membrane</keyword>
<dbReference type="InterPro" id="IPR028325">
    <property type="entry name" value="VG_K_chnl"/>
</dbReference>
<keyword evidence="4 12" id="KW-0812">Transmembrane</keyword>
<protein>
    <submittedName>
        <fullName evidence="14">Ion transporter</fullName>
    </submittedName>
</protein>
<feature type="transmembrane region" description="Helical" evidence="12">
    <location>
        <begin position="157"/>
        <end position="179"/>
    </location>
</feature>
<keyword evidence="3" id="KW-0633">Potassium transport</keyword>
<evidence type="ECO:0000256" key="3">
    <source>
        <dbReference type="ARBA" id="ARBA00022538"/>
    </source>
</evidence>
<comment type="subcellular location">
    <subcellularLocation>
        <location evidence="1">Membrane</location>
        <topology evidence="1">Multi-pass membrane protein</topology>
    </subcellularLocation>
</comment>